<dbReference type="PANTHER" id="PTHR43095">
    <property type="entry name" value="SUGAR KINASE"/>
    <property type="match status" value="1"/>
</dbReference>
<dbReference type="GO" id="GO:0016773">
    <property type="term" value="F:phosphotransferase activity, alcohol group as acceptor"/>
    <property type="evidence" value="ECO:0007669"/>
    <property type="project" value="InterPro"/>
</dbReference>
<dbReference type="InterPro" id="IPR018484">
    <property type="entry name" value="FGGY_N"/>
</dbReference>
<dbReference type="CDD" id="cd07802">
    <property type="entry name" value="ASKHA_NBD_FGGY_EcLyxK-like"/>
    <property type="match status" value="1"/>
</dbReference>
<name>U1FK85_TRESO</name>
<evidence type="ECO:0000256" key="3">
    <source>
        <dbReference type="ARBA" id="ARBA00022777"/>
    </source>
</evidence>
<keyword evidence="2 4" id="KW-0808">Transferase</keyword>
<protein>
    <submittedName>
        <fullName evidence="7">Putative L-xylulose/3-keto-L-gulonate kinase</fullName>
    </submittedName>
</protein>
<accession>U1FK85</accession>
<feature type="domain" description="Carbohydrate kinase FGGY N-terminal" evidence="5">
    <location>
        <begin position="7"/>
        <end position="248"/>
    </location>
</feature>
<dbReference type="PATRIC" id="fig|1125725.3.peg.1835"/>
<comment type="similarity">
    <text evidence="1 4">Belongs to the FGGY kinase family.</text>
</comment>
<evidence type="ECO:0000313" key="8">
    <source>
        <dbReference type="Proteomes" id="UP000016412"/>
    </source>
</evidence>
<dbReference type="SUPFAM" id="SSF53067">
    <property type="entry name" value="Actin-like ATPase domain"/>
    <property type="match status" value="2"/>
</dbReference>
<evidence type="ECO:0000259" key="6">
    <source>
        <dbReference type="Pfam" id="PF02782"/>
    </source>
</evidence>
<evidence type="ECO:0000313" key="7">
    <source>
        <dbReference type="EMBL" id="ERF60203.1"/>
    </source>
</evidence>
<organism evidence="7 8">
    <name type="scientific">Treponema socranskii subsp. socranskii VPI DR56BR1116 = ATCC 35536</name>
    <dbReference type="NCBI Taxonomy" id="1125725"/>
    <lineage>
        <taxon>Bacteria</taxon>
        <taxon>Pseudomonadati</taxon>
        <taxon>Spirochaetota</taxon>
        <taxon>Spirochaetia</taxon>
        <taxon>Spirochaetales</taxon>
        <taxon>Treponemataceae</taxon>
        <taxon>Treponema</taxon>
    </lineage>
</organism>
<dbReference type="PIRSF" id="PIRSF000538">
    <property type="entry name" value="GlpK"/>
    <property type="match status" value="1"/>
</dbReference>
<dbReference type="eggNOG" id="COG1070">
    <property type="taxonomic scope" value="Bacteria"/>
</dbReference>
<comment type="caution">
    <text evidence="7">The sequence shown here is derived from an EMBL/GenBank/DDBJ whole genome shotgun (WGS) entry which is preliminary data.</text>
</comment>
<feature type="domain" description="Carbohydrate kinase FGGY C-terminal" evidence="6">
    <location>
        <begin position="264"/>
        <end position="453"/>
    </location>
</feature>
<dbReference type="GO" id="GO:0005975">
    <property type="term" value="P:carbohydrate metabolic process"/>
    <property type="evidence" value="ECO:0007669"/>
    <property type="project" value="InterPro"/>
</dbReference>
<evidence type="ECO:0000256" key="4">
    <source>
        <dbReference type="RuleBase" id="RU003733"/>
    </source>
</evidence>
<sequence length="506" mass="55920">MRKMNSYYMGIDNGGTSCKAVLFDSQGNEIACAHRLLTMITPCAQQTERDMDALWHANVECIREAIEKSNIDPSAIKAVAGCGHGKGLYLCRKDGSPVRNGIVSTDGRAGAIVRQWQRDGTAEKVFKRNYQNILACQPVALLAWLKQYERKSYDAAGWIFAVKDFIRYRLTGKAFAEITDYSGSNLLDVSAGNFNKEILDWFGIGETEAALPPLKKSTDVCGYITSDVSKLTLLPEGIPVAGGMFDIDACSIAMNVVDPNNICCIAGTWSINEYIAKQPIVNRSIMMNSNYCIDDYYLLEESSATSAGNLEWYIARFLQNEKNALSAQGKSIYAYCDDLVASIEPEDQDIIFLPFIYGSNYNPDSKACFIGVDSHHTQAHFIRAVFEGIVFSHMVHIEKLLHNKRDFASIRLAGGAANSAVWTQMFADVTGYPVEAVKARELGALGAAMAASVVCGDNDTIASASRTMTHIDTTVLPRSDKTAIYRKKFSAYKKFYQGLERYWNAD</sequence>
<evidence type="ECO:0000259" key="5">
    <source>
        <dbReference type="Pfam" id="PF00370"/>
    </source>
</evidence>
<dbReference type="Pfam" id="PF00370">
    <property type="entry name" value="FGGY_N"/>
    <property type="match status" value="1"/>
</dbReference>
<reference evidence="7 8" key="1">
    <citation type="submission" date="2013-08" db="EMBL/GenBank/DDBJ databases">
        <authorList>
            <person name="Durkin A.S."/>
            <person name="Haft D.R."/>
            <person name="McCorrison J."/>
            <person name="Torralba M."/>
            <person name="Gillis M."/>
            <person name="Haft D.H."/>
            <person name="Methe B."/>
            <person name="Sutton G."/>
            <person name="Nelson K.E."/>
        </authorList>
    </citation>
    <scope>NUCLEOTIDE SEQUENCE [LARGE SCALE GENOMIC DNA]</scope>
    <source>
        <strain evidence="7 8">VPI DR56BR1116</strain>
    </source>
</reference>
<evidence type="ECO:0000256" key="1">
    <source>
        <dbReference type="ARBA" id="ARBA00009156"/>
    </source>
</evidence>
<keyword evidence="3 4" id="KW-0418">Kinase</keyword>
<dbReference type="GO" id="GO:0016301">
    <property type="term" value="F:kinase activity"/>
    <property type="evidence" value="ECO:0007669"/>
    <property type="project" value="UniProtKB-KW"/>
</dbReference>
<dbReference type="InterPro" id="IPR018485">
    <property type="entry name" value="FGGY_C"/>
</dbReference>
<dbReference type="EMBL" id="AUZJ01000043">
    <property type="protein sequence ID" value="ERF60203.1"/>
    <property type="molecule type" value="Genomic_DNA"/>
</dbReference>
<dbReference type="InterPro" id="IPR018483">
    <property type="entry name" value="Carb_kinase_FGGY_CS"/>
</dbReference>
<dbReference type="InterPro" id="IPR050406">
    <property type="entry name" value="FGGY_Carb_Kinase"/>
</dbReference>
<dbReference type="Gene3D" id="3.30.420.40">
    <property type="match status" value="2"/>
</dbReference>
<evidence type="ECO:0000256" key="2">
    <source>
        <dbReference type="ARBA" id="ARBA00022679"/>
    </source>
</evidence>
<dbReference type="AlphaFoldDB" id="U1FK85"/>
<dbReference type="InterPro" id="IPR000577">
    <property type="entry name" value="Carb_kinase_FGGY"/>
</dbReference>
<dbReference type="PANTHER" id="PTHR43095:SF3">
    <property type="entry name" value="L-XYLULOSE_3-KETO-L-GULONATE KINASE"/>
    <property type="match status" value="1"/>
</dbReference>
<dbReference type="Pfam" id="PF02782">
    <property type="entry name" value="FGGY_C"/>
    <property type="match status" value="1"/>
</dbReference>
<dbReference type="Proteomes" id="UP000016412">
    <property type="component" value="Unassembled WGS sequence"/>
</dbReference>
<gene>
    <name evidence="7" type="ORF">HMPREF1325_2661</name>
</gene>
<proteinExistence type="inferred from homology"/>
<dbReference type="STRING" id="1125725.HMPREF1325_2661"/>
<dbReference type="PROSITE" id="PS00445">
    <property type="entry name" value="FGGY_KINASES_2"/>
    <property type="match status" value="1"/>
</dbReference>
<dbReference type="InterPro" id="IPR043129">
    <property type="entry name" value="ATPase_NBD"/>
</dbReference>